<evidence type="ECO:0000313" key="1">
    <source>
        <dbReference type="EMBL" id="CAL1696932.1"/>
    </source>
</evidence>
<keyword evidence="2" id="KW-1185">Reference proteome</keyword>
<protein>
    <submittedName>
        <fullName evidence="1">Uncharacterized protein</fullName>
    </submittedName>
</protein>
<reference evidence="2" key="1">
    <citation type="submission" date="2024-04" db="EMBL/GenBank/DDBJ databases">
        <authorList>
            <person name="Shaw F."/>
            <person name="Minotto A."/>
        </authorList>
    </citation>
    <scope>NUCLEOTIDE SEQUENCE [LARGE SCALE GENOMIC DNA]</scope>
</reference>
<evidence type="ECO:0000313" key="2">
    <source>
        <dbReference type="Proteomes" id="UP001497453"/>
    </source>
</evidence>
<organism evidence="1 2">
    <name type="scientific">Somion occarium</name>
    <dbReference type="NCBI Taxonomy" id="3059160"/>
    <lineage>
        <taxon>Eukaryota</taxon>
        <taxon>Fungi</taxon>
        <taxon>Dikarya</taxon>
        <taxon>Basidiomycota</taxon>
        <taxon>Agaricomycotina</taxon>
        <taxon>Agaricomycetes</taxon>
        <taxon>Polyporales</taxon>
        <taxon>Cerrenaceae</taxon>
        <taxon>Somion</taxon>
    </lineage>
</organism>
<sequence>MSKTFTIYTSSADSSKVLKKNVQIALTVTPADQSKLFTGDQSPVVWKAWDFIARSDTTQSATWVSQPAFAVAGNTSEAIACNVGNAVVLTTNGLVQGSTLNPAVQGQQDNVMARNRVNIKQTFLLGSIDGSGTYNPFLRLAATNPNDGAVTLGPGVKLQAYGVQSGTYAQPSGDGQLLESTDKGNYIFRTYDGTASPIDLPGLTNNTTYLLYSNTSGQLVLEAQ</sequence>
<name>A0ABP1CMK1_9APHY</name>
<dbReference type="EMBL" id="OZ037944">
    <property type="protein sequence ID" value="CAL1696932.1"/>
    <property type="molecule type" value="Genomic_DNA"/>
</dbReference>
<accession>A0ABP1CMK1</accession>
<dbReference type="Proteomes" id="UP001497453">
    <property type="component" value="Chromosome 1"/>
</dbReference>
<gene>
    <name evidence="1" type="ORF">GFSPODELE1_LOCUS1411</name>
</gene>
<proteinExistence type="predicted"/>